<name>A0A3M8P7M3_9BACL</name>
<dbReference type="OrthoDB" id="5196567at2"/>
<gene>
    <name evidence="2" type="ORF">EEX84_10870</name>
</gene>
<comment type="caution">
    <text evidence="2">The sequence shown here is derived from an EMBL/GenBank/DDBJ whole genome shotgun (WGS) entry which is preliminary data.</text>
</comment>
<keyword evidence="1" id="KW-0812">Transmembrane</keyword>
<keyword evidence="1" id="KW-0472">Membrane</keyword>
<proteinExistence type="predicted"/>
<accession>A0A3M8P7M3</accession>
<evidence type="ECO:0000256" key="1">
    <source>
        <dbReference type="SAM" id="Phobius"/>
    </source>
</evidence>
<feature type="transmembrane region" description="Helical" evidence="1">
    <location>
        <begin position="68"/>
        <end position="89"/>
    </location>
</feature>
<keyword evidence="3" id="KW-1185">Reference proteome</keyword>
<dbReference type="AlphaFoldDB" id="A0A3M8P7M3"/>
<dbReference type="EMBL" id="RIAX01000007">
    <property type="protein sequence ID" value="RNF39194.1"/>
    <property type="molecule type" value="Genomic_DNA"/>
</dbReference>
<protein>
    <submittedName>
        <fullName evidence="2">Uncharacterized protein</fullName>
    </submittedName>
</protein>
<feature type="transmembrane region" description="Helical" evidence="1">
    <location>
        <begin position="101"/>
        <end position="122"/>
    </location>
</feature>
<evidence type="ECO:0000313" key="3">
    <source>
        <dbReference type="Proteomes" id="UP000275473"/>
    </source>
</evidence>
<dbReference type="RefSeq" id="WP_123165662.1">
    <property type="nucleotide sequence ID" value="NZ_RIAX01000007.1"/>
</dbReference>
<keyword evidence="1" id="KW-1133">Transmembrane helix</keyword>
<sequence length="149" mass="16854">MKWLVHLYPKKWRNRYGEEFLDILENRELSIKEVLDVMVNAIDARFLNLVEELMGVDKKFRNIMLQSVLKRFLILGTVILLGLFGGYWLANAAPSVLELPASAILLIGAALGLFSGYVIGLARGITRVVKTTQKEDVYLPTGKLKFDKT</sequence>
<reference evidence="2 3" key="1">
    <citation type="journal article" date="2018" name="Int. J. Syst. Evol. Microbiol.">
        <title>Planococcus salinus sp. nov., a moderately halophilic bacterium isolated from a saline-alkali soil.</title>
        <authorList>
            <person name="Gan L."/>
        </authorList>
    </citation>
    <scope>NUCLEOTIDE SEQUENCE [LARGE SCALE GENOMIC DNA]</scope>
    <source>
        <strain evidence="2 3">LCB217</strain>
    </source>
</reference>
<dbReference type="Proteomes" id="UP000275473">
    <property type="component" value="Unassembled WGS sequence"/>
</dbReference>
<organism evidence="2 3">
    <name type="scientific">Planococcus salinus</name>
    <dbReference type="NCBI Taxonomy" id="1848460"/>
    <lineage>
        <taxon>Bacteria</taxon>
        <taxon>Bacillati</taxon>
        <taxon>Bacillota</taxon>
        <taxon>Bacilli</taxon>
        <taxon>Bacillales</taxon>
        <taxon>Caryophanaceae</taxon>
        <taxon>Planococcus</taxon>
    </lineage>
</organism>
<evidence type="ECO:0000313" key="2">
    <source>
        <dbReference type="EMBL" id="RNF39194.1"/>
    </source>
</evidence>